<dbReference type="FunFam" id="3.30.200.20:FF:000357">
    <property type="entry name" value="serine/threonine-protein kinase-like protein CCR1"/>
    <property type="match status" value="1"/>
</dbReference>
<evidence type="ECO:0000256" key="1">
    <source>
        <dbReference type="ARBA" id="ARBA00004251"/>
    </source>
</evidence>
<dbReference type="GO" id="GO:0048608">
    <property type="term" value="P:reproductive structure development"/>
    <property type="evidence" value="ECO:0007669"/>
    <property type="project" value="UniProtKB-ARBA"/>
</dbReference>
<keyword evidence="11 23" id="KW-0547">Nucleotide-binding</keyword>
<dbReference type="InterPro" id="IPR000719">
    <property type="entry name" value="Prot_kinase_dom"/>
</dbReference>
<dbReference type="GO" id="GO:0032585">
    <property type="term" value="C:multivesicular body membrane"/>
    <property type="evidence" value="ECO:0007669"/>
    <property type="project" value="UniProtKB-SubCell"/>
</dbReference>
<evidence type="ECO:0000256" key="16">
    <source>
        <dbReference type="ARBA" id="ARBA00023136"/>
    </source>
</evidence>
<evidence type="ECO:0000256" key="10">
    <source>
        <dbReference type="ARBA" id="ARBA00022737"/>
    </source>
</evidence>
<keyword evidence="10" id="KW-0677">Repeat</keyword>
<evidence type="ECO:0000256" key="4">
    <source>
        <dbReference type="ARBA" id="ARBA00022473"/>
    </source>
</evidence>
<dbReference type="InterPro" id="IPR001245">
    <property type="entry name" value="Ser-Thr/Tyr_kinase_cat_dom"/>
</dbReference>
<evidence type="ECO:0000256" key="17">
    <source>
        <dbReference type="ARBA" id="ARBA00023157"/>
    </source>
</evidence>
<keyword evidence="9" id="KW-0732">Signal</keyword>
<protein>
    <recommendedName>
        <fullName evidence="3">non-specific serine/threonine protein kinase</fullName>
        <ecNumber evidence="3">2.7.11.1</ecNumber>
    </recommendedName>
    <alternativeName>
        <fullName evidence="22">Protein CRINKLY 4</fullName>
    </alternativeName>
</protein>
<evidence type="ECO:0000256" key="18">
    <source>
        <dbReference type="ARBA" id="ARBA00023170"/>
    </source>
</evidence>
<dbReference type="SUPFAM" id="SSF56112">
    <property type="entry name" value="Protein kinase-like (PK-like)"/>
    <property type="match status" value="1"/>
</dbReference>
<evidence type="ECO:0000256" key="19">
    <source>
        <dbReference type="ARBA" id="ARBA00023180"/>
    </source>
</evidence>
<dbReference type="Pfam" id="PF07714">
    <property type="entry name" value="PK_Tyr_Ser-Thr"/>
    <property type="match status" value="1"/>
</dbReference>
<evidence type="ECO:0000256" key="11">
    <source>
        <dbReference type="ARBA" id="ARBA00022741"/>
    </source>
</evidence>
<dbReference type="PROSITE" id="PS00108">
    <property type="entry name" value="PROTEIN_KINASE_ST"/>
    <property type="match status" value="1"/>
</dbReference>
<dbReference type="GO" id="GO:0005886">
    <property type="term" value="C:plasma membrane"/>
    <property type="evidence" value="ECO:0007669"/>
    <property type="project" value="UniProtKB-SubCell"/>
</dbReference>
<dbReference type="InterPro" id="IPR017441">
    <property type="entry name" value="Protein_kinase_ATP_BS"/>
</dbReference>
<keyword evidence="5" id="KW-1003">Cell membrane</keyword>
<dbReference type="GO" id="GO:0090627">
    <property type="term" value="P:plant epidermal cell differentiation"/>
    <property type="evidence" value="ECO:0007669"/>
    <property type="project" value="UniProtKB-ARBA"/>
</dbReference>
<feature type="compositionally biased region" description="Polar residues" evidence="24">
    <location>
        <begin position="973"/>
        <end position="986"/>
    </location>
</feature>
<feature type="transmembrane region" description="Helical" evidence="25">
    <location>
        <begin position="581"/>
        <end position="606"/>
    </location>
</feature>
<name>A0AAV7EEC9_ARIFI</name>
<dbReference type="FunFam" id="2.130.10.30:FF:000044">
    <property type="entry name" value="Serine/threonine-protein kinase-like protein CR4"/>
    <property type="match status" value="1"/>
</dbReference>
<keyword evidence="14 23" id="KW-0067">ATP-binding</keyword>
<sequence>MCAGTEAGEDESNKFSCTVSTTPRLLSELEFNAIQCPLTITIPADLCDSPLPTFLLTNRKKYDLYFTAPRYSSGLNADKSVPKFGNLLKQDLFPYSLEDAVTLEEKNLCHRKGITDAEMKASEGKRASNLKHGWWRLLRIQSTLQQKLSLDTSKLSPRIRRRMSTARNGLLQLLVYVLAFSPGIKVSSLGSMSSIAVSYGEDGPAFCGLSSDGSHLVNCYGADSSIVYGAPFRFPFLGLTGGDGFVCGLLLDSSQPFCWGDNIYIQMGIPQPMLGGASYSDLSAGDHHLCGLRKPIDETRANTCTVDCWGYNMTATQTFPGKMASITAGSGFNCGLFAENRTAFCWGDETGSGVISLTPKRLRFRMISAGGFHVCGVLMGGKSRVFCWGKSLTLQEESDNVGGNVDLAPLNPMLSIVGGRFHACGIKSYDRGVVCWGFRLENSTPAPTRAKVYAIAAGDYFTCGVLVEHSLRAICWGSNFPASLPLAVSPGLCVNTACGSDSYEFSHGGSSEASFCRPPNSRVCLPCSQGCAGDMFQTMPCTRKADRVCEFNCSICSSSRCFSNCSTVEARKTKKFSSLQMPIFVAELVFAVFLVCSVALVACICVRYKYQKCHCSSEDSKKSKSQTCSFHKDSVKVRPDLEELKIRRAQTFSYEELEKATGGFREESQVGKGSFSCVFKGVLKDGTVVAVKRAIMASDNMKKNSKEFHTELDLLSRLNHAHLLNLLGYCEEGGERLLVYEYMAHGSLHQHLHGKNQSLKEQLDWVRRVTIAVQAARGIEYLHGYACPPVIHRDIKSSNILIDEEHNARVADFGLSLLGPADSSSPLSELPAGTLGYLDPEYYRLHYLTTKSDVYSFGVLLLEILSGRKAIDMKYEEGNIVEWAVPLIKAGNISSVLDSVLKPPQELDALRRIANVACKCVRMRGKERPSMDKVTTALEQALALLMGSPCNEQPILPTEVVLGSSRLHKKPSQRSSNRSGSEITDTAETEDQRFEFRAPSWITFPSVASSQRRKSSVSDADGDPKNLETRNAGSMGRGDGLRSLEEEIGPASPQEDLYLQHNF</sequence>
<keyword evidence="28" id="KW-1185">Reference proteome</keyword>
<dbReference type="PANTHER" id="PTHR47460:SF1">
    <property type="entry name" value="SERINE_THREONINE-PROTEIN KINASE-LIKE PROTEIN ACR4"/>
    <property type="match status" value="1"/>
</dbReference>
<keyword evidence="12" id="KW-0967">Endosome</keyword>
<dbReference type="Gene3D" id="3.30.200.20">
    <property type="entry name" value="Phosphorylase Kinase, domain 1"/>
    <property type="match status" value="1"/>
</dbReference>
<dbReference type="InterPro" id="IPR008271">
    <property type="entry name" value="Ser/Thr_kinase_AS"/>
</dbReference>
<evidence type="ECO:0000256" key="13">
    <source>
        <dbReference type="ARBA" id="ARBA00022777"/>
    </source>
</evidence>
<accession>A0AAV7EEC9</accession>
<comment type="caution">
    <text evidence="27">The sequence shown here is derived from an EMBL/GenBank/DDBJ whole genome shotgun (WGS) entry which is preliminary data.</text>
</comment>
<organism evidence="27 28">
    <name type="scientific">Aristolochia fimbriata</name>
    <name type="common">White veined hardy Dutchman's pipe vine</name>
    <dbReference type="NCBI Taxonomy" id="158543"/>
    <lineage>
        <taxon>Eukaryota</taxon>
        <taxon>Viridiplantae</taxon>
        <taxon>Streptophyta</taxon>
        <taxon>Embryophyta</taxon>
        <taxon>Tracheophyta</taxon>
        <taxon>Spermatophyta</taxon>
        <taxon>Magnoliopsida</taxon>
        <taxon>Magnoliidae</taxon>
        <taxon>Piperales</taxon>
        <taxon>Aristolochiaceae</taxon>
        <taxon>Aristolochia</taxon>
    </lineage>
</organism>
<dbReference type="Gene3D" id="1.10.510.10">
    <property type="entry name" value="Transferase(Phosphotransferase) domain 1"/>
    <property type="match status" value="1"/>
</dbReference>
<dbReference type="EC" id="2.7.11.1" evidence="3"/>
<dbReference type="GO" id="GO:0009791">
    <property type="term" value="P:post-embryonic development"/>
    <property type="evidence" value="ECO:0007669"/>
    <property type="project" value="UniProtKB-ARBA"/>
</dbReference>
<comment type="catalytic activity">
    <reaction evidence="21">
        <text>L-seryl-[protein] + ATP = O-phospho-L-seryl-[protein] + ADP + H(+)</text>
        <dbReference type="Rhea" id="RHEA:17989"/>
        <dbReference type="Rhea" id="RHEA-COMP:9863"/>
        <dbReference type="Rhea" id="RHEA-COMP:11604"/>
        <dbReference type="ChEBI" id="CHEBI:15378"/>
        <dbReference type="ChEBI" id="CHEBI:29999"/>
        <dbReference type="ChEBI" id="CHEBI:30616"/>
        <dbReference type="ChEBI" id="CHEBI:83421"/>
        <dbReference type="ChEBI" id="CHEBI:456216"/>
        <dbReference type="EC" id="2.7.11.1"/>
    </reaction>
</comment>
<keyword evidence="18" id="KW-0675">Receptor</keyword>
<keyword evidence="19" id="KW-0325">Glycoprotein</keyword>
<evidence type="ECO:0000256" key="25">
    <source>
        <dbReference type="SAM" id="Phobius"/>
    </source>
</evidence>
<evidence type="ECO:0000256" key="20">
    <source>
        <dbReference type="ARBA" id="ARBA00047899"/>
    </source>
</evidence>
<dbReference type="PANTHER" id="PTHR47460">
    <property type="entry name" value="SERINE/THREONINE-PROTEIN KINASE-LIKE PROTEIN ACR4"/>
    <property type="match status" value="1"/>
</dbReference>
<evidence type="ECO:0000256" key="22">
    <source>
        <dbReference type="ARBA" id="ARBA00076080"/>
    </source>
</evidence>
<keyword evidence="4" id="KW-0217">Developmental protein</keyword>
<evidence type="ECO:0000256" key="5">
    <source>
        <dbReference type="ARBA" id="ARBA00022475"/>
    </source>
</evidence>
<keyword evidence="7" id="KW-0808">Transferase</keyword>
<dbReference type="AlphaFoldDB" id="A0AAV7EEC9"/>
<dbReference type="GO" id="GO:0004674">
    <property type="term" value="F:protein serine/threonine kinase activity"/>
    <property type="evidence" value="ECO:0007669"/>
    <property type="project" value="UniProtKB-KW"/>
</dbReference>
<evidence type="ECO:0000256" key="12">
    <source>
        <dbReference type="ARBA" id="ARBA00022753"/>
    </source>
</evidence>
<dbReference type="Gene3D" id="2.130.10.30">
    <property type="entry name" value="Regulator of chromosome condensation 1/beta-lactamase-inhibitor protein II"/>
    <property type="match status" value="1"/>
</dbReference>
<comment type="catalytic activity">
    <reaction evidence="20">
        <text>L-threonyl-[protein] + ATP = O-phospho-L-threonyl-[protein] + ADP + H(+)</text>
        <dbReference type="Rhea" id="RHEA:46608"/>
        <dbReference type="Rhea" id="RHEA-COMP:11060"/>
        <dbReference type="Rhea" id="RHEA-COMP:11605"/>
        <dbReference type="ChEBI" id="CHEBI:15378"/>
        <dbReference type="ChEBI" id="CHEBI:30013"/>
        <dbReference type="ChEBI" id="CHEBI:30616"/>
        <dbReference type="ChEBI" id="CHEBI:61977"/>
        <dbReference type="ChEBI" id="CHEBI:456216"/>
        <dbReference type="EC" id="2.7.11.1"/>
    </reaction>
</comment>
<keyword evidence="16 25" id="KW-0472">Membrane</keyword>
<comment type="subcellular location">
    <subcellularLocation>
        <location evidence="1">Cell membrane</location>
        <topology evidence="1">Single-pass type I membrane protein</topology>
    </subcellularLocation>
    <subcellularLocation>
        <location evidence="2">Endosome</location>
        <location evidence="2">Multivesicular body membrane</location>
        <topology evidence="2">Single-pass type I membrane protein</topology>
    </subcellularLocation>
</comment>
<dbReference type="SUPFAM" id="SSF50985">
    <property type="entry name" value="RCC1/BLIP-II"/>
    <property type="match status" value="1"/>
</dbReference>
<dbReference type="GO" id="GO:0099402">
    <property type="term" value="P:plant organ development"/>
    <property type="evidence" value="ECO:0007669"/>
    <property type="project" value="UniProtKB-ARBA"/>
</dbReference>
<evidence type="ECO:0000259" key="26">
    <source>
        <dbReference type="PROSITE" id="PS50011"/>
    </source>
</evidence>
<evidence type="ECO:0000256" key="15">
    <source>
        <dbReference type="ARBA" id="ARBA00022989"/>
    </source>
</evidence>
<evidence type="ECO:0000313" key="27">
    <source>
        <dbReference type="EMBL" id="KAG9447064.1"/>
    </source>
</evidence>
<evidence type="ECO:0000256" key="21">
    <source>
        <dbReference type="ARBA" id="ARBA00048679"/>
    </source>
</evidence>
<dbReference type="InterPro" id="IPR009091">
    <property type="entry name" value="RCC1/BLIP-II"/>
</dbReference>
<feature type="region of interest" description="Disordered" evidence="24">
    <location>
        <begin position="964"/>
        <end position="994"/>
    </location>
</feature>
<dbReference type="SMART" id="SM00220">
    <property type="entry name" value="S_TKc"/>
    <property type="match status" value="1"/>
</dbReference>
<dbReference type="FunFam" id="1.10.510.10:FF:000477">
    <property type="entry name" value="Receptor protein kinase CRINKLY4"/>
    <property type="match status" value="1"/>
</dbReference>
<evidence type="ECO:0000256" key="9">
    <source>
        <dbReference type="ARBA" id="ARBA00022729"/>
    </source>
</evidence>
<keyword evidence="13" id="KW-0418">Kinase</keyword>
<keyword evidence="15 25" id="KW-1133">Transmembrane helix</keyword>
<keyword evidence="6" id="KW-0723">Serine/threonine-protein kinase</keyword>
<dbReference type="GO" id="GO:0005524">
    <property type="term" value="F:ATP binding"/>
    <property type="evidence" value="ECO:0007669"/>
    <property type="project" value="UniProtKB-UniRule"/>
</dbReference>
<reference evidence="27 28" key="1">
    <citation type="submission" date="2021-07" db="EMBL/GenBank/DDBJ databases">
        <title>The Aristolochia fimbriata genome: insights into angiosperm evolution, floral development and chemical biosynthesis.</title>
        <authorList>
            <person name="Jiao Y."/>
        </authorList>
    </citation>
    <scope>NUCLEOTIDE SEQUENCE [LARGE SCALE GENOMIC DNA]</scope>
    <source>
        <strain evidence="27">IBCAS-2021</strain>
        <tissue evidence="27">Leaf</tissue>
    </source>
</reference>
<feature type="binding site" evidence="23">
    <location>
        <position position="692"/>
    </location>
    <ligand>
        <name>ATP</name>
        <dbReference type="ChEBI" id="CHEBI:30616"/>
    </ligand>
</feature>
<evidence type="ECO:0000256" key="6">
    <source>
        <dbReference type="ARBA" id="ARBA00022527"/>
    </source>
</evidence>
<dbReference type="GO" id="GO:0090698">
    <property type="term" value="P:post-embryonic plant morphogenesis"/>
    <property type="evidence" value="ECO:0007669"/>
    <property type="project" value="UniProtKB-ARBA"/>
</dbReference>
<evidence type="ECO:0000256" key="8">
    <source>
        <dbReference type="ARBA" id="ARBA00022692"/>
    </source>
</evidence>
<dbReference type="Proteomes" id="UP000825729">
    <property type="component" value="Unassembled WGS sequence"/>
</dbReference>
<evidence type="ECO:0000256" key="14">
    <source>
        <dbReference type="ARBA" id="ARBA00022840"/>
    </source>
</evidence>
<dbReference type="InterPro" id="IPR011009">
    <property type="entry name" value="Kinase-like_dom_sf"/>
</dbReference>
<gene>
    <name evidence="27" type="ORF">H6P81_013192</name>
</gene>
<dbReference type="EMBL" id="JAINDJ010000005">
    <property type="protein sequence ID" value="KAG9447064.1"/>
    <property type="molecule type" value="Genomic_DNA"/>
</dbReference>
<evidence type="ECO:0000256" key="7">
    <source>
        <dbReference type="ARBA" id="ARBA00022679"/>
    </source>
</evidence>
<evidence type="ECO:0000256" key="3">
    <source>
        <dbReference type="ARBA" id="ARBA00012513"/>
    </source>
</evidence>
<proteinExistence type="predicted"/>
<feature type="region of interest" description="Disordered" evidence="24">
    <location>
        <begin position="1007"/>
        <end position="1063"/>
    </location>
</feature>
<evidence type="ECO:0000256" key="2">
    <source>
        <dbReference type="ARBA" id="ARBA00004545"/>
    </source>
</evidence>
<evidence type="ECO:0000256" key="23">
    <source>
        <dbReference type="PROSITE-ProRule" id="PRU10141"/>
    </source>
</evidence>
<evidence type="ECO:0000256" key="24">
    <source>
        <dbReference type="SAM" id="MobiDB-lite"/>
    </source>
</evidence>
<dbReference type="PROSITE" id="PS00107">
    <property type="entry name" value="PROTEIN_KINASE_ATP"/>
    <property type="match status" value="1"/>
</dbReference>
<keyword evidence="8 25" id="KW-0812">Transmembrane</keyword>
<feature type="domain" description="Protein kinase" evidence="26">
    <location>
        <begin position="664"/>
        <end position="942"/>
    </location>
</feature>
<dbReference type="PROSITE" id="PS50011">
    <property type="entry name" value="PROTEIN_KINASE_DOM"/>
    <property type="match status" value="1"/>
</dbReference>
<evidence type="ECO:0000313" key="28">
    <source>
        <dbReference type="Proteomes" id="UP000825729"/>
    </source>
</evidence>
<keyword evidence="17" id="KW-1015">Disulfide bond</keyword>